<evidence type="ECO:0000313" key="1">
    <source>
        <dbReference type="EMBL" id="GER49537.1"/>
    </source>
</evidence>
<comment type="caution">
    <text evidence="1">The sequence shown here is derived from an EMBL/GenBank/DDBJ whole genome shotgun (WGS) entry which is preliminary data.</text>
</comment>
<proteinExistence type="predicted"/>
<accession>A0A5A7QYR5</accession>
<organism evidence="1 2">
    <name type="scientific">Striga asiatica</name>
    <name type="common">Asiatic witchweed</name>
    <name type="synonym">Buchnera asiatica</name>
    <dbReference type="NCBI Taxonomy" id="4170"/>
    <lineage>
        <taxon>Eukaryota</taxon>
        <taxon>Viridiplantae</taxon>
        <taxon>Streptophyta</taxon>
        <taxon>Embryophyta</taxon>
        <taxon>Tracheophyta</taxon>
        <taxon>Spermatophyta</taxon>
        <taxon>Magnoliopsida</taxon>
        <taxon>eudicotyledons</taxon>
        <taxon>Gunneridae</taxon>
        <taxon>Pentapetalae</taxon>
        <taxon>asterids</taxon>
        <taxon>lamiids</taxon>
        <taxon>Lamiales</taxon>
        <taxon>Orobanchaceae</taxon>
        <taxon>Buchnereae</taxon>
        <taxon>Striga</taxon>
    </lineage>
</organism>
<dbReference type="EMBL" id="BKCP01008627">
    <property type="protein sequence ID" value="GER49537.1"/>
    <property type="molecule type" value="Genomic_DNA"/>
</dbReference>
<keyword evidence="2" id="KW-1185">Reference proteome</keyword>
<reference evidence="2" key="1">
    <citation type="journal article" date="2019" name="Curr. Biol.">
        <title>Genome Sequence of Striga asiatica Provides Insight into the Evolution of Plant Parasitism.</title>
        <authorList>
            <person name="Yoshida S."/>
            <person name="Kim S."/>
            <person name="Wafula E.K."/>
            <person name="Tanskanen J."/>
            <person name="Kim Y.M."/>
            <person name="Honaas L."/>
            <person name="Yang Z."/>
            <person name="Spallek T."/>
            <person name="Conn C.E."/>
            <person name="Ichihashi Y."/>
            <person name="Cheong K."/>
            <person name="Cui S."/>
            <person name="Der J.P."/>
            <person name="Gundlach H."/>
            <person name="Jiao Y."/>
            <person name="Hori C."/>
            <person name="Ishida J.K."/>
            <person name="Kasahara H."/>
            <person name="Kiba T."/>
            <person name="Kim M.S."/>
            <person name="Koo N."/>
            <person name="Laohavisit A."/>
            <person name="Lee Y.H."/>
            <person name="Lumba S."/>
            <person name="McCourt P."/>
            <person name="Mortimer J.C."/>
            <person name="Mutuku J.M."/>
            <person name="Nomura T."/>
            <person name="Sasaki-Sekimoto Y."/>
            <person name="Seto Y."/>
            <person name="Wang Y."/>
            <person name="Wakatake T."/>
            <person name="Sakakibara H."/>
            <person name="Demura T."/>
            <person name="Yamaguchi S."/>
            <person name="Yoneyama K."/>
            <person name="Manabe R.I."/>
            <person name="Nelson D.C."/>
            <person name="Schulman A.H."/>
            <person name="Timko M.P."/>
            <person name="dePamphilis C.W."/>
            <person name="Choi D."/>
            <person name="Shirasu K."/>
        </authorList>
    </citation>
    <scope>NUCLEOTIDE SEQUENCE [LARGE SCALE GENOMIC DNA]</scope>
    <source>
        <strain evidence="2">cv. UVA1</strain>
    </source>
</reference>
<dbReference type="AlphaFoldDB" id="A0A5A7QYR5"/>
<sequence>MGHTDATVCWGTMVNSDARCTGAGAGKDRRLDLLLSSPERLVGDRENIMREYASTPMLIPEHLVSDRVPVMKEYARIPVPTPEHLAGDRVHIPMEFAGIPPKSWIYRHLANKSGVHSDGIRWDSIKIWDLEKLG</sequence>
<name>A0A5A7QYR5_STRAF</name>
<gene>
    <name evidence="1" type="ORF">STAS_26789</name>
</gene>
<dbReference type="Proteomes" id="UP000325081">
    <property type="component" value="Unassembled WGS sequence"/>
</dbReference>
<evidence type="ECO:0000313" key="2">
    <source>
        <dbReference type="Proteomes" id="UP000325081"/>
    </source>
</evidence>
<protein>
    <submittedName>
        <fullName evidence="1">Calcium-binding mitochondrial carrier protein Aralar2</fullName>
    </submittedName>
</protein>